<feature type="compositionally biased region" description="Low complexity" evidence="3">
    <location>
        <begin position="1"/>
        <end position="18"/>
    </location>
</feature>
<dbReference type="SUPFAM" id="SSF50621">
    <property type="entry name" value="Alanine racemase C-terminal domain-like"/>
    <property type="match status" value="1"/>
</dbReference>
<evidence type="ECO:0000313" key="5">
    <source>
        <dbReference type="EMBL" id="MCD2195770.1"/>
    </source>
</evidence>
<keyword evidence="2" id="KW-0663">Pyridoxal phosphate</keyword>
<dbReference type="InterPro" id="IPR000183">
    <property type="entry name" value="Orn/DAP/Arg_de-COase"/>
</dbReference>
<dbReference type="Gene3D" id="2.40.37.10">
    <property type="entry name" value="Lyase, Ornithine Decarboxylase, Chain A, domain 1"/>
    <property type="match status" value="1"/>
</dbReference>
<dbReference type="PANTHER" id="PTHR43727:SF2">
    <property type="entry name" value="GROUP IV DECARBOXYLASE"/>
    <property type="match status" value="1"/>
</dbReference>
<dbReference type="EC" id="5.1.1.1" evidence="5"/>
<keyword evidence="5" id="KW-0413">Isomerase</keyword>
<feature type="region of interest" description="Disordered" evidence="3">
    <location>
        <begin position="1"/>
        <end position="34"/>
    </location>
</feature>
<evidence type="ECO:0000256" key="1">
    <source>
        <dbReference type="ARBA" id="ARBA00001933"/>
    </source>
</evidence>
<feature type="domain" description="Orn/DAP/Arg decarboxylase 2 N-terminal" evidence="4">
    <location>
        <begin position="71"/>
        <end position="263"/>
    </location>
</feature>
<evidence type="ECO:0000256" key="3">
    <source>
        <dbReference type="SAM" id="MobiDB-lite"/>
    </source>
</evidence>
<gene>
    <name evidence="5" type="ORF">LQ327_20570</name>
</gene>
<dbReference type="PANTHER" id="PTHR43727">
    <property type="entry name" value="DIAMINOPIMELATE DECARBOXYLASE"/>
    <property type="match status" value="1"/>
</dbReference>
<dbReference type="Gene3D" id="3.20.20.10">
    <property type="entry name" value="Alanine racemase"/>
    <property type="match status" value="1"/>
</dbReference>
<comment type="cofactor">
    <cofactor evidence="1">
        <name>pyridoxal 5'-phosphate</name>
        <dbReference type="ChEBI" id="CHEBI:597326"/>
    </cofactor>
</comment>
<dbReference type="InterPro" id="IPR022644">
    <property type="entry name" value="De-COase2_N"/>
</dbReference>
<protein>
    <submittedName>
        <fullName evidence="5">Alanine racemase</fullName>
        <ecNumber evidence="5">5.1.1.1</ecNumber>
    </submittedName>
</protein>
<dbReference type="SUPFAM" id="SSF51419">
    <property type="entry name" value="PLP-binding barrel"/>
    <property type="match status" value="1"/>
</dbReference>
<dbReference type="InterPro" id="IPR009006">
    <property type="entry name" value="Ala_racemase/Decarboxylase_C"/>
</dbReference>
<reference evidence="5 6" key="1">
    <citation type="submission" date="2021-11" db="EMBL/GenBank/DDBJ databases">
        <title>Draft genome sequence of Actinomycetospora sp. SF1 isolated from the rhizosphere soil.</title>
        <authorList>
            <person name="Duangmal K."/>
            <person name="Chantavorakit T."/>
        </authorList>
    </citation>
    <scope>NUCLEOTIDE SEQUENCE [LARGE SCALE GENOMIC DNA]</scope>
    <source>
        <strain evidence="5 6">TBRC 5722</strain>
    </source>
</reference>
<dbReference type="InterPro" id="IPR029066">
    <property type="entry name" value="PLP-binding_barrel"/>
</dbReference>
<proteinExistence type="predicted"/>
<keyword evidence="6" id="KW-1185">Reference proteome</keyword>
<comment type="caution">
    <text evidence="5">The sequence shown here is derived from an EMBL/GenBank/DDBJ whole genome shotgun (WGS) entry which is preliminary data.</text>
</comment>
<dbReference type="PRINTS" id="PR01179">
    <property type="entry name" value="ODADCRBXLASE"/>
</dbReference>
<dbReference type="GO" id="GO:0008784">
    <property type="term" value="F:alanine racemase activity"/>
    <property type="evidence" value="ECO:0007669"/>
    <property type="project" value="UniProtKB-EC"/>
</dbReference>
<evidence type="ECO:0000256" key="2">
    <source>
        <dbReference type="ARBA" id="ARBA00022898"/>
    </source>
</evidence>
<organism evidence="5 6">
    <name type="scientific">Actinomycetospora endophytica</name>
    <dbReference type="NCBI Taxonomy" id="2291215"/>
    <lineage>
        <taxon>Bacteria</taxon>
        <taxon>Bacillati</taxon>
        <taxon>Actinomycetota</taxon>
        <taxon>Actinomycetes</taxon>
        <taxon>Pseudonocardiales</taxon>
        <taxon>Pseudonocardiaceae</taxon>
        <taxon>Actinomycetospora</taxon>
    </lineage>
</organism>
<dbReference type="Proteomes" id="UP001199469">
    <property type="component" value="Unassembled WGS sequence"/>
</dbReference>
<sequence>MELTRTAPTTTTTTTTTTDNGRRETPSLPARPRAWSARLLEDPHALGEMARHAGGPFHVLHAETFAENVRGFQNALLSAGVDGHVLYGKKANRSGCFLRACVDTGAGVDVASAPELNHSLAAGLHGEDLVVTGPAKSDELLRLALRHGALIAIDALDEFARLVTLARSVRPARVLLRVLPPTDPHSRFGFDPDELDEVLERAAEARTVVEIEGFSFHLSGYEPAPRAELASALVDRCLAARTQGHAATAISIGGGFAVSYVEAPDWDRFVAEHDDGDYHAGRKPPRHYPYHQEPAKADMLAAILGHRTGGGPSLAERLSRNGIRLLLEPGRALLDGAGFSVFGVQGYKRRGGTSDDGREYGIVTVDGLSMSISEQWKGSEFLPDPELWPRAPIVEPVAAAVGGASCLEYDMLTWRRVPFPRSPQYGDLLVYPNTAGYQMDKNESRFHQLPLPTRFVAEGSADQGAIPTWRPER</sequence>
<accession>A0ABS8PE64</accession>
<name>A0ABS8PE64_9PSEU</name>
<evidence type="ECO:0000313" key="6">
    <source>
        <dbReference type="Proteomes" id="UP001199469"/>
    </source>
</evidence>
<dbReference type="Pfam" id="PF02784">
    <property type="entry name" value="Orn_Arg_deC_N"/>
    <property type="match status" value="1"/>
</dbReference>
<dbReference type="RefSeq" id="WP_230737172.1">
    <property type="nucleotide sequence ID" value="NZ_JAJNDB010000004.1"/>
</dbReference>
<evidence type="ECO:0000259" key="4">
    <source>
        <dbReference type="Pfam" id="PF02784"/>
    </source>
</evidence>
<dbReference type="EMBL" id="JAJNDB010000004">
    <property type="protein sequence ID" value="MCD2195770.1"/>
    <property type="molecule type" value="Genomic_DNA"/>
</dbReference>